<dbReference type="AlphaFoldDB" id="A0A8S1BGN5"/>
<organism evidence="1 2">
    <name type="scientific">Arctia plantaginis</name>
    <name type="common">Wood tiger moth</name>
    <name type="synonym">Phalaena plantaginis</name>
    <dbReference type="NCBI Taxonomy" id="874455"/>
    <lineage>
        <taxon>Eukaryota</taxon>
        <taxon>Metazoa</taxon>
        <taxon>Ecdysozoa</taxon>
        <taxon>Arthropoda</taxon>
        <taxon>Hexapoda</taxon>
        <taxon>Insecta</taxon>
        <taxon>Pterygota</taxon>
        <taxon>Neoptera</taxon>
        <taxon>Endopterygota</taxon>
        <taxon>Lepidoptera</taxon>
        <taxon>Glossata</taxon>
        <taxon>Ditrysia</taxon>
        <taxon>Noctuoidea</taxon>
        <taxon>Erebidae</taxon>
        <taxon>Arctiinae</taxon>
        <taxon>Arctia</taxon>
    </lineage>
</organism>
<evidence type="ECO:0000313" key="1">
    <source>
        <dbReference type="EMBL" id="CAB3257393.1"/>
    </source>
</evidence>
<sequence>MFKSVSEIPTDKRSRHGKEAKLDAKFKLFVSDHINPWIESHAIRDNSSIEYIAGGLTVAELMLLVCLKAFVVPRKDPCEAYKNALDKEQLTSSYQLHQEEKSLRRIEQKQDVDEC</sequence>
<gene>
    <name evidence="1" type="ORF">APLA_LOCUS15932</name>
</gene>
<reference evidence="1 2" key="1">
    <citation type="submission" date="2020-04" db="EMBL/GenBank/DDBJ databases">
        <authorList>
            <person name="Wallbank WR R."/>
            <person name="Pardo Diaz C."/>
            <person name="Kozak K."/>
            <person name="Martin S."/>
            <person name="Jiggins C."/>
            <person name="Moest M."/>
            <person name="Warren A I."/>
            <person name="Byers J.R.P. K."/>
            <person name="Montejo-Kovacevich G."/>
            <person name="Yen C E."/>
        </authorList>
    </citation>
    <scope>NUCLEOTIDE SEQUENCE [LARGE SCALE GENOMIC DNA]</scope>
</reference>
<proteinExistence type="predicted"/>
<keyword evidence="2" id="KW-1185">Reference proteome</keyword>
<name>A0A8S1BGN5_ARCPL</name>
<dbReference type="EMBL" id="CADEBC010000591">
    <property type="protein sequence ID" value="CAB3257393.1"/>
    <property type="molecule type" value="Genomic_DNA"/>
</dbReference>
<accession>A0A8S1BGN5</accession>
<dbReference type="OrthoDB" id="6776127at2759"/>
<evidence type="ECO:0000313" key="2">
    <source>
        <dbReference type="Proteomes" id="UP000494106"/>
    </source>
</evidence>
<dbReference type="Proteomes" id="UP000494106">
    <property type="component" value="Unassembled WGS sequence"/>
</dbReference>
<protein>
    <submittedName>
        <fullName evidence="1">Uncharacterized protein</fullName>
    </submittedName>
</protein>
<comment type="caution">
    <text evidence="1">The sequence shown here is derived from an EMBL/GenBank/DDBJ whole genome shotgun (WGS) entry which is preliminary data.</text>
</comment>